<dbReference type="PROSITE" id="PS51165">
    <property type="entry name" value="THUMP"/>
    <property type="match status" value="1"/>
</dbReference>
<dbReference type="AlphaFoldDB" id="A0A1X7S7Q2"/>
<dbReference type="SUPFAM" id="SSF143437">
    <property type="entry name" value="THUMP domain-like"/>
    <property type="match status" value="1"/>
</dbReference>
<dbReference type="EMBL" id="LT853702">
    <property type="protein sequence ID" value="SMQ55247.1"/>
    <property type="molecule type" value="Genomic_DNA"/>
</dbReference>
<organism evidence="4 5">
    <name type="scientific">Zymoseptoria tritici (strain ST99CH_3D7)</name>
    <dbReference type="NCBI Taxonomy" id="1276538"/>
    <lineage>
        <taxon>Eukaryota</taxon>
        <taxon>Fungi</taxon>
        <taxon>Dikarya</taxon>
        <taxon>Ascomycota</taxon>
        <taxon>Pezizomycotina</taxon>
        <taxon>Dothideomycetes</taxon>
        <taxon>Dothideomycetidae</taxon>
        <taxon>Mycosphaerellales</taxon>
        <taxon>Mycosphaerellaceae</taxon>
        <taxon>Zymoseptoria</taxon>
    </lineage>
</organism>
<evidence type="ECO:0000259" key="3">
    <source>
        <dbReference type="PROSITE" id="PS51165"/>
    </source>
</evidence>
<dbReference type="GO" id="GO:0003723">
    <property type="term" value="F:RNA binding"/>
    <property type="evidence" value="ECO:0007669"/>
    <property type="project" value="UniProtKB-UniRule"/>
</dbReference>
<feature type="compositionally biased region" description="Basic and acidic residues" evidence="2">
    <location>
        <begin position="1"/>
        <end position="10"/>
    </location>
</feature>
<dbReference type="FunFam" id="3.30.2300.10:FF:000001">
    <property type="entry name" value="THUMP domain-containing protein 1"/>
    <property type="match status" value="1"/>
</dbReference>
<dbReference type="Proteomes" id="UP000215127">
    <property type="component" value="Chromosome 11"/>
</dbReference>
<feature type="region of interest" description="Disordered" evidence="2">
    <location>
        <begin position="1"/>
        <end position="55"/>
    </location>
</feature>
<dbReference type="SMART" id="SM00981">
    <property type="entry name" value="THUMP"/>
    <property type="match status" value="1"/>
</dbReference>
<protein>
    <recommendedName>
        <fullName evidence="3">THUMP domain-containing protein</fullName>
    </recommendedName>
</protein>
<evidence type="ECO:0000256" key="2">
    <source>
        <dbReference type="SAM" id="MobiDB-lite"/>
    </source>
</evidence>
<keyword evidence="1" id="KW-0694">RNA-binding</keyword>
<feature type="domain" description="THUMP" evidence="3">
    <location>
        <begin position="156"/>
        <end position="262"/>
    </location>
</feature>
<dbReference type="PANTHER" id="PTHR13452">
    <property type="entry name" value="THUMP DOMAIN CONTAINING PROTEIN 1-RELATED"/>
    <property type="match status" value="1"/>
</dbReference>
<keyword evidence="5" id="KW-1185">Reference proteome</keyword>
<dbReference type="PANTHER" id="PTHR13452:SF10">
    <property type="entry name" value="THUMP DOMAIN-CONTAINING PROTEIN 1"/>
    <property type="match status" value="1"/>
</dbReference>
<proteinExistence type="predicted"/>
<dbReference type="GO" id="GO:0006400">
    <property type="term" value="P:tRNA modification"/>
    <property type="evidence" value="ECO:0007669"/>
    <property type="project" value="InterPro"/>
</dbReference>
<evidence type="ECO:0000313" key="4">
    <source>
        <dbReference type="EMBL" id="SMQ55247.1"/>
    </source>
</evidence>
<dbReference type="InterPro" id="IPR004114">
    <property type="entry name" value="THUMP_dom"/>
</dbReference>
<accession>A0A1X7S7Q2</accession>
<dbReference type="InterPro" id="IPR040183">
    <property type="entry name" value="THUMPD1-like"/>
</dbReference>
<name>A0A1X7S7Q2_ZYMT9</name>
<dbReference type="Gene3D" id="3.30.2300.10">
    <property type="entry name" value="THUMP superfamily"/>
    <property type="match status" value="1"/>
</dbReference>
<evidence type="ECO:0000256" key="1">
    <source>
        <dbReference type="PROSITE-ProRule" id="PRU00529"/>
    </source>
</evidence>
<dbReference type="CDD" id="cd11717">
    <property type="entry name" value="THUMP_THUMPD1_like"/>
    <property type="match status" value="1"/>
</dbReference>
<evidence type="ECO:0000313" key="5">
    <source>
        <dbReference type="Proteomes" id="UP000215127"/>
    </source>
</evidence>
<dbReference type="STRING" id="1276538.A0A1X7S7Q2"/>
<feature type="compositionally biased region" description="Polar residues" evidence="2">
    <location>
        <begin position="32"/>
        <end position="44"/>
    </location>
</feature>
<sequence>MEAGSKRKATDAGGGNGDKRAKTKKQWRPPKTSHQQNGSSAQNHTAKDIHSGDSGIWVTCGKGREGKCVMEMRDLFNEYAKEMYPQSADGPGGGEGEAEGEMDIEKEIQAELDEMKKPARGQLFTHVRVNLQCVVFFKTIAPVVPTDLVKRICEDAMNNSAIKRTRFAQRLTPMTLMGRASAEGLEKVCLEVLAPHFHQEPFQRRKFAIRPTLRNHNLLSRNDVIKQVAPLVGRGHEVDLKNYDLLILVELYQHVCGVCVVDTDYERLKRYNISEIYEPTPPQEPNVAATAKAEKGAQDETTDEVVVKATDEDSEQADVEAKGEAKGEAIVEAMEDVATEV</sequence>
<dbReference type="Pfam" id="PF02926">
    <property type="entry name" value="THUMP"/>
    <property type="match status" value="1"/>
</dbReference>
<reference evidence="4 5" key="1">
    <citation type="submission" date="2016-06" db="EMBL/GenBank/DDBJ databases">
        <authorList>
            <person name="Kjaerup R.B."/>
            <person name="Dalgaard T.S."/>
            <person name="Juul-Madsen H.R."/>
        </authorList>
    </citation>
    <scope>NUCLEOTIDE SEQUENCE [LARGE SCALE GENOMIC DNA]</scope>
</reference>
<gene>
    <name evidence="4" type="ORF">ZT3D7_G10402</name>
</gene>
<feature type="region of interest" description="Disordered" evidence="2">
    <location>
        <begin position="279"/>
        <end position="304"/>
    </location>
</feature>